<dbReference type="AlphaFoldDB" id="A0A976SJG6"/>
<sequence>MNGQPRGKGAWEIEEEIIGKVKRFNRIINQQPWLGGY</sequence>
<name>A0A976SJG6_THEOR</name>
<dbReference type="Proteomes" id="UP000244811">
    <property type="component" value="Chromosome 2"/>
</dbReference>
<reference evidence="1" key="1">
    <citation type="submission" date="2022-07" db="EMBL/GenBank/DDBJ databases">
        <title>Evaluation of T. orientalis genome assembly methods using nanopore sequencing and analysis of variation between genomes.</title>
        <authorList>
            <person name="Yam J."/>
            <person name="Micallef M.L."/>
            <person name="Liu M."/>
            <person name="Djordjevic S.P."/>
            <person name="Bogema D.R."/>
            <person name="Jenkins C."/>
        </authorList>
    </citation>
    <scope>NUCLEOTIDE SEQUENCE</scope>
    <source>
        <strain evidence="1">Goon Nure</strain>
    </source>
</reference>
<protein>
    <submittedName>
        <fullName evidence="1">Uncharacterized protein</fullName>
    </submittedName>
</protein>
<organism evidence="1 2">
    <name type="scientific">Theileria orientalis</name>
    <dbReference type="NCBI Taxonomy" id="68886"/>
    <lineage>
        <taxon>Eukaryota</taxon>
        <taxon>Sar</taxon>
        <taxon>Alveolata</taxon>
        <taxon>Apicomplexa</taxon>
        <taxon>Aconoidasida</taxon>
        <taxon>Piroplasmida</taxon>
        <taxon>Theileriidae</taxon>
        <taxon>Theileria</taxon>
    </lineage>
</organism>
<proteinExistence type="predicted"/>
<dbReference type="EMBL" id="CP056071">
    <property type="protein sequence ID" value="UVC50020.1"/>
    <property type="molecule type" value="Genomic_DNA"/>
</dbReference>
<evidence type="ECO:0000313" key="2">
    <source>
        <dbReference type="Proteomes" id="UP000244811"/>
    </source>
</evidence>
<accession>A0A976SJG6</accession>
<gene>
    <name evidence="1" type="ORF">MACK_003643</name>
</gene>
<evidence type="ECO:0000313" key="1">
    <source>
        <dbReference type="EMBL" id="UVC50020.1"/>
    </source>
</evidence>